<reference evidence="1" key="2">
    <citation type="submission" date="2021-04" db="EMBL/GenBank/DDBJ databases">
        <authorList>
            <person name="Gilroy R."/>
        </authorList>
    </citation>
    <scope>NUCLEOTIDE SEQUENCE</scope>
    <source>
        <strain evidence="1">CHK191-13928</strain>
    </source>
</reference>
<name>A0A9D2B8S1_9FIRM</name>
<proteinExistence type="predicted"/>
<organism evidence="1 2">
    <name type="scientific">Candidatus Anaerostipes excrementavium</name>
    <dbReference type="NCBI Taxonomy" id="2838463"/>
    <lineage>
        <taxon>Bacteria</taxon>
        <taxon>Bacillati</taxon>
        <taxon>Bacillota</taxon>
        <taxon>Clostridia</taxon>
        <taxon>Lachnospirales</taxon>
        <taxon>Lachnospiraceae</taxon>
        <taxon>Anaerostipes</taxon>
    </lineage>
</organism>
<dbReference type="AlphaFoldDB" id="A0A9D2B8S1"/>
<sequence length="186" mass="22019">MKKSIEKQIEESCNAIKTEIARWEHLKVEGGQDPFWEDGINMNLVRNHIVHRKKEIGNICAINGIDFPEEYYIETPPVVPDCYMANPKKIRDDAKKWLDTYKADKNYQWLLKCNAGTNIKKQANYRTIMGYVYGLEDYIARDDLVGMRGHRNSEWRLQSFKECRDKIESAMKEDTEERQMNIFDFI</sequence>
<evidence type="ECO:0000313" key="1">
    <source>
        <dbReference type="EMBL" id="HIX67241.1"/>
    </source>
</evidence>
<dbReference type="EMBL" id="DXEM01000011">
    <property type="protein sequence ID" value="HIX67241.1"/>
    <property type="molecule type" value="Genomic_DNA"/>
</dbReference>
<protein>
    <submittedName>
        <fullName evidence="1">Uncharacterized protein</fullName>
    </submittedName>
</protein>
<dbReference type="Proteomes" id="UP000886721">
    <property type="component" value="Unassembled WGS sequence"/>
</dbReference>
<accession>A0A9D2B8S1</accession>
<comment type="caution">
    <text evidence="1">The sequence shown here is derived from an EMBL/GenBank/DDBJ whole genome shotgun (WGS) entry which is preliminary data.</text>
</comment>
<gene>
    <name evidence="1" type="ORF">H9735_03825</name>
</gene>
<evidence type="ECO:0000313" key="2">
    <source>
        <dbReference type="Proteomes" id="UP000886721"/>
    </source>
</evidence>
<reference evidence="1" key="1">
    <citation type="journal article" date="2021" name="PeerJ">
        <title>Extensive microbial diversity within the chicken gut microbiome revealed by metagenomics and culture.</title>
        <authorList>
            <person name="Gilroy R."/>
            <person name="Ravi A."/>
            <person name="Getino M."/>
            <person name="Pursley I."/>
            <person name="Horton D.L."/>
            <person name="Alikhan N.F."/>
            <person name="Baker D."/>
            <person name="Gharbi K."/>
            <person name="Hall N."/>
            <person name="Watson M."/>
            <person name="Adriaenssens E.M."/>
            <person name="Foster-Nyarko E."/>
            <person name="Jarju S."/>
            <person name="Secka A."/>
            <person name="Antonio M."/>
            <person name="Oren A."/>
            <person name="Chaudhuri R.R."/>
            <person name="La Ragione R."/>
            <person name="Hildebrand F."/>
            <person name="Pallen M.J."/>
        </authorList>
    </citation>
    <scope>NUCLEOTIDE SEQUENCE</scope>
    <source>
        <strain evidence="1">CHK191-13928</strain>
    </source>
</reference>